<keyword evidence="1" id="KW-0255">Endonuclease</keyword>
<organism evidence="1 2">
    <name type="scientific">Vibrio anguillarum</name>
    <name type="common">Listonella anguillarum</name>
    <dbReference type="NCBI Taxonomy" id="55601"/>
    <lineage>
        <taxon>Bacteria</taxon>
        <taxon>Pseudomonadati</taxon>
        <taxon>Pseudomonadota</taxon>
        <taxon>Gammaproteobacteria</taxon>
        <taxon>Vibrionales</taxon>
        <taxon>Vibrionaceae</taxon>
        <taxon>Vibrio</taxon>
    </lineage>
</organism>
<reference evidence="1" key="1">
    <citation type="journal article" date="2021" name="PeerJ">
        <title>Analysis of 44 Vibrio anguillarum genomes reveals high genetic diversity.</title>
        <authorList>
            <person name="Hansen M.J."/>
            <person name="Dalsgaard I."/>
        </authorList>
    </citation>
    <scope>NUCLEOTIDE SEQUENCE</scope>
    <source>
        <strain evidence="1">850617-1/1</strain>
    </source>
</reference>
<proteinExistence type="predicted"/>
<accession>A0AAW4BJE7</accession>
<keyword evidence="1" id="KW-0540">Nuclease</keyword>
<dbReference type="AlphaFoldDB" id="A0AAW4BJE7"/>
<dbReference type="Proteomes" id="UP000786185">
    <property type="component" value="Unassembled WGS sequence"/>
</dbReference>
<keyword evidence="1" id="KW-0378">Hydrolase</keyword>
<dbReference type="EMBL" id="SCLC01001689">
    <property type="protein sequence ID" value="MBF4438100.1"/>
    <property type="molecule type" value="Genomic_DNA"/>
</dbReference>
<evidence type="ECO:0000313" key="1">
    <source>
        <dbReference type="EMBL" id="MBF4438100.1"/>
    </source>
</evidence>
<feature type="non-terminal residue" evidence="1">
    <location>
        <position position="1"/>
    </location>
</feature>
<dbReference type="GO" id="GO:0004519">
    <property type="term" value="F:endonuclease activity"/>
    <property type="evidence" value="ECO:0007669"/>
    <property type="project" value="UniProtKB-KW"/>
</dbReference>
<protein>
    <submittedName>
        <fullName evidence="1">Heteromeric transposase endonuclease subunit TnsA</fullName>
    </submittedName>
</protein>
<sequence length="42" mass="4749">AFRLAIARKIVLAPLALSFYYWTTSELVITEHSLALRRGNVS</sequence>
<gene>
    <name evidence="1" type="ORF">ERJ77_27175</name>
</gene>
<name>A0AAW4BJE7_VIBAN</name>
<evidence type="ECO:0000313" key="2">
    <source>
        <dbReference type="Proteomes" id="UP000786185"/>
    </source>
</evidence>
<comment type="caution">
    <text evidence="1">The sequence shown here is derived from an EMBL/GenBank/DDBJ whole genome shotgun (WGS) entry which is preliminary data.</text>
</comment>